<evidence type="ECO:0000313" key="4">
    <source>
        <dbReference type="Proteomes" id="UP000079169"/>
    </source>
</evidence>
<keyword evidence="3" id="KW-0732">Signal</keyword>
<dbReference type="Proteomes" id="UP000079169">
    <property type="component" value="Unplaced"/>
</dbReference>
<dbReference type="PaxDb" id="121845-A0A3Q0JI40"/>
<feature type="compositionally biased region" description="Low complexity" evidence="1">
    <location>
        <begin position="226"/>
        <end position="235"/>
    </location>
</feature>
<feature type="signal peptide" evidence="3">
    <location>
        <begin position="1"/>
        <end position="27"/>
    </location>
</feature>
<dbReference type="GO" id="GO:0016020">
    <property type="term" value="C:membrane"/>
    <property type="evidence" value="ECO:0007669"/>
    <property type="project" value="TreeGrafter"/>
</dbReference>
<dbReference type="GeneID" id="113472500"/>
<feature type="transmembrane region" description="Helical" evidence="2">
    <location>
        <begin position="153"/>
        <end position="173"/>
    </location>
</feature>
<dbReference type="KEGG" id="dci:113472500"/>
<accession>A0A3Q0JI40</accession>
<feature type="region of interest" description="Disordered" evidence="1">
    <location>
        <begin position="226"/>
        <end position="247"/>
    </location>
</feature>
<evidence type="ECO:0000313" key="5">
    <source>
        <dbReference type="RefSeq" id="XP_026688074.1"/>
    </source>
</evidence>
<keyword evidence="2" id="KW-0812">Transmembrane</keyword>
<reference evidence="5" key="1">
    <citation type="submission" date="2025-08" db="UniProtKB">
        <authorList>
            <consortium name="RefSeq"/>
        </authorList>
    </citation>
    <scope>IDENTIFICATION</scope>
</reference>
<keyword evidence="2" id="KW-1133">Transmembrane helix</keyword>
<dbReference type="InterPro" id="IPR012464">
    <property type="entry name" value="DUF1676"/>
</dbReference>
<protein>
    <submittedName>
        <fullName evidence="5">Uncharacterized protein LOC113472500</fullName>
    </submittedName>
</protein>
<feature type="transmembrane region" description="Helical" evidence="2">
    <location>
        <begin position="179"/>
        <end position="199"/>
    </location>
</feature>
<organism evidence="4 5">
    <name type="scientific">Diaphorina citri</name>
    <name type="common">Asian citrus psyllid</name>
    <dbReference type="NCBI Taxonomy" id="121845"/>
    <lineage>
        <taxon>Eukaryota</taxon>
        <taxon>Metazoa</taxon>
        <taxon>Ecdysozoa</taxon>
        <taxon>Arthropoda</taxon>
        <taxon>Hexapoda</taxon>
        <taxon>Insecta</taxon>
        <taxon>Pterygota</taxon>
        <taxon>Neoptera</taxon>
        <taxon>Paraneoptera</taxon>
        <taxon>Hemiptera</taxon>
        <taxon>Sternorrhyncha</taxon>
        <taxon>Psylloidea</taxon>
        <taxon>Psyllidae</taxon>
        <taxon>Diaphorininae</taxon>
        <taxon>Diaphorina</taxon>
    </lineage>
</organism>
<proteinExistence type="predicted"/>
<keyword evidence="2" id="KW-0472">Membrane</keyword>
<dbReference type="PANTHER" id="PTHR21879">
    <property type="entry name" value="FI03362P-RELATED-RELATED"/>
    <property type="match status" value="1"/>
</dbReference>
<feature type="compositionally biased region" description="Polar residues" evidence="1">
    <location>
        <begin position="237"/>
        <end position="247"/>
    </location>
</feature>
<feature type="chain" id="PRO_5018252335" evidence="3">
    <location>
        <begin position="28"/>
        <end position="247"/>
    </location>
</feature>
<keyword evidence="4" id="KW-1185">Reference proteome</keyword>
<dbReference type="AlphaFoldDB" id="A0A3Q0JI40"/>
<evidence type="ECO:0000256" key="3">
    <source>
        <dbReference type="SAM" id="SignalP"/>
    </source>
</evidence>
<evidence type="ECO:0000256" key="1">
    <source>
        <dbReference type="SAM" id="MobiDB-lite"/>
    </source>
</evidence>
<dbReference type="RefSeq" id="XP_026688074.1">
    <property type="nucleotide sequence ID" value="XM_026832273.1"/>
</dbReference>
<name>A0A3Q0JI40_DIACI</name>
<sequence length="247" mass="27446">MALHMFGCSVRINFFVSLFFLINFIQCRPNDNVDQIKSGADKSRTEKSLSSLLTDNDYLFNGDFKLVKNIFSDCLHEDLSLCLKLKAVNVLNRALVKDDIDIIDGVRLKRTVDVNITQFDVMLVCFLLSNTYHLRLFFPFPEGRGKKKVKKELGQLLATAAVTAGAILGPLFLKSIALIAGKALIISKIAIVIAGTIALKKLLSQPQHHETETVSHHYGRSFDVQPAPAAAQEQAYRGQQPQPFAQS</sequence>
<evidence type="ECO:0000256" key="2">
    <source>
        <dbReference type="SAM" id="Phobius"/>
    </source>
</evidence>
<gene>
    <name evidence="5" type="primary">LOC113472500</name>
</gene>
<dbReference type="Pfam" id="PF07898">
    <property type="entry name" value="DUF1676"/>
    <property type="match status" value="2"/>
</dbReference>